<name>A0ABS2HH47_9VIBR</name>
<gene>
    <name evidence="1" type="ORF">JQC93_05185</name>
</gene>
<protein>
    <submittedName>
        <fullName evidence="1">DUF3634 family protein</fullName>
    </submittedName>
</protein>
<reference evidence="1 2" key="1">
    <citation type="submission" date="2021-02" db="EMBL/GenBank/DDBJ databases">
        <authorList>
            <person name="Park J.-S."/>
        </authorList>
    </citation>
    <scope>NUCLEOTIDE SEQUENCE [LARGE SCALE GENOMIC DNA]</scope>
    <source>
        <strain evidence="1 2">188UL20-2</strain>
    </source>
</reference>
<evidence type="ECO:0000313" key="2">
    <source>
        <dbReference type="Proteomes" id="UP000809621"/>
    </source>
</evidence>
<keyword evidence="2" id="KW-1185">Reference proteome</keyword>
<sequence length="103" mass="11744">MLMTTIAIAAIVIFLMVFIDRPNSKFVFKSGELVAKRGQVGAKLLHDFKEIAERNDVTGTIKVYQRKSNDKLVISKSVPNKIQQRFRNVYPHQVAKTKGKRRA</sequence>
<dbReference type="Pfam" id="PF12321">
    <property type="entry name" value="DUF3634"/>
    <property type="match status" value="1"/>
</dbReference>
<evidence type="ECO:0000313" key="1">
    <source>
        <dbReference type="EMBL" id="MBM7035797.1"/>
    </source>
</evidence>
<dbReference type="InterPro" id="IPR022090">
    <property type="entry name" value="DUF3634"/>
</dbReference>
<proteinExistence type="predicted"/>
<organism evidence="1 2">
    <name type="scientific">Vibrio ulleungensis</name>
    <dbReference type="NCBI Taxonomy" id="2807619"/>
    <lineage>
        <taxon>Bacteria</taxon>
        <taxon>Pseudomonadati</taxon>
        <taxon>Pseudomonadota</taxon>
        <taxon>Gammaproteobacteria</taxon>
        <taxon>Vibrionales</taxon>
        <taxon>Vibrionaceae</taxon>
        <taxon>Vibrio</taxon>
    </lineage>
</organism>
<accession>A0ABS2HH47</accession>
<comment type="caution">
    <text evidence="1">The sequence shown here is derived from an EMBL/GenBank/DDBJ whole genome shotgun (WGS) entry which is preliminary data.</text>
</comment>
<dbReference type="Proteomes" id="UP000809621">
    <property type="component" value="Unassembled WGS sequence"/>
</dbReference>
<dbReference type="RefSeq" id="WP_205157432.1">
    <property type="nucleotide sequence ID" value="NZ_JAFEUM010000002.1"/>
</dbReference>
<dbReference type="EMBL" id="JAFEUM010000002">
    <property type="protein sequence ID" value="MBM7035797.1"/>
    <property type="molecule type" value="Genomic_DNA"/>
</dbReference>